<dbReference type="RefSeq" id="WP_271886914.1">
    <property type="nucleotide sequence ID" value="NZ_CP067136.1"/>
</dbReference>
<keyword evidence="2" id="KW-1185">Reference proteome</keyword>
<accession>A0ABY7SK81</accession>
<proteinExistence type="predicted"/>
<evidence type="ECO:0008006" key="3">
    <source>
        <dbReference type="Google" id="ProtNLM"/>
    </source>
</evidence>
<gene>
    <name evidence="1" type="ORF">JHX87_00055</name>
</gene>
<dbReference type="Proteomes" id="UP001219349">
    <property type="component" value="Chromosome"/>
</dbReference>
<evidence type="ECO:0000313" key="1">
    <source>
        <dbReference type="EMBL" id="WCR07300.1"/>
    </source>
</evidence>
<name>A0ABY7SK81_9RHOB</name>
<sequence>MTVSIHDLHLLVDTLESELATANATKDNARAADLQSSLMEMKVLRARLLIADAEAFATQLATSRGEVENAIARIRSKTGLSFVRSLAEDLGIPLPSGKGVHSDILEELPKEPPVASMDQPGRITTGGPSTFVAARMIRPQTILYTDDGGRDFLRVGGSRSWRNCNPGNIRKGGFSKNNGSIGNDGSFAIFPSKKVGRDAIEALLRGRSYGPLTLEAAINRYAPKIENDTDAYVDFVVQQTGLNRSDVLDELLIAQIRSIIGAIEKMEGWKPGEEKPHLPASGFAGDEMLTGGGTDGQGTSAAIGASEEWMNIARREAALPAVQRSEVPGPKSNPRILEYFRVGSNWFDPKKGDEEEWCAVFVNYCLEMSGHVGTNHPGARSFFWNRKNQFIRLPEPRNFSIGVRRYDFSQPNWETGSGHVGFVVDYTSTHVTLLGGNQSETITKQEYPLLVTDGDGTVTAKFVAFMMPVMN</sequence>
<reference evidence="1 2" key="1">
    <citation type="submission" date="2021-01" db="EMBL/GenBank/DDBJ databases">
        <title>Biogeographic distribution of Paracoccus.</title>
        <authorList>
            <person name="Hollensteiner J."/>
            <person name="Leineberger J."/>
            <person name="Brinkhoff T."/>
            <person name="Daniel R."/>
        </authorList>
    </citation>
    <scope>NUCLEOTIDE SEQUENCE [LARGE SCALE GENOMIC DNA]</scope>
    <source>
        <strain evidence="1 2">KCTC 22803</strain>
    </source>
</reference>
<protein>
    <recommendedName>
        <fullName evidence="3">Peptidase C51 domain-containing protein</fullName>
    </recommendedName>
</protein>
<evidence type="ECO:0000313" key="2">
    <source>
        <dbReference type="Proteomes" id="UP001219349"/>
    </source>
</evidence>
<organism evidence="1 2">
    <name type="scientific">Paracoccus fistulariae</name>
    <dbReference type="NCBI Taxonomy" id="658446"/>
    <lineage>
        <taxon>Bacteria</taxon>
        <taxon>Pseudomonadati</taxon>
        <taxon>Pseudomonadota</taxon>
        <taxon>Alphaproteobacteria</taxon>
        <taxon>Rhodobacterales</taxon>
        <taxon>Paracoccaceae</taxon>
        <taxon>Paracoccus</taxon>
    </lineage>
</organism>
<dbReference type="EMBL" id="CP067136">
    <property type="protein sequence ID" value="WCR07300.1"/>
    <property type="molecule type" value="Genomic_DNA"/>
</dbReference>